<feature type="transmembrane region" description="Helical" evidence="17">
    <location>
        <begin position="20"/>
        <end position="39"/>
    </location>
</feature>
<keyword evidence="4" id="KW-1003">Cell membrane</keyword>
<feature type="region of interest" description="Disordered" evidence="16">
    <location>
        <begin position="1139"/>
        <end position="1159"/>
    </location>
</feature>
<dbReference type="CDD" id="cd17546">
    <property type="entry name" value="REC_hyHK_CKI1_RcsC-like"/>
    <property type="match status" value="1"/>
</dbReference>
<gene>
    <name evidence="22" type="ORF">DU000_05035</name>
</gene>
<dbReference type="EMBL" id="QPGB01000002">
    <property type="protein sequence ID" value="RCS58192.1"/>
    <property type="molecule type" value="Genomic_DNA"/>
</dbReference>
<name>A0A368L441_9BURK</name>
<dbReference type="OrthoDB" id="8570858at2"/>
<evidence type="ECO:0000256" key="12">
    <source>
        <dbReference type="ARBA" id="ARBA00023012"/>
    </source>
</evidence>
<evidence type="ECO:0000256" key="14">
    <source>
        <dbReference type="PROSITE-ProRule" id="PRU00110"/>
    </source>
</evidence>
<feature type="transmembrane region" description="Helical" evidence="17">
    <location>
        <begin position="487"/>
        <end position="508"/>
    </location>
</feature>
<dbReference type="Proteomes" id="UP000252357">
    <property type="component" value="Unassembled WGS sequence"/>
</dbReference>
<comment type="catalytic activity">
    <reaction evidence="1">
        <text>ATP + protein L-histidine = ADP + protein N-phospho-L-histidine.</text>
        <dbReference type="EC" id="2.7.13.3"/>
    </reaction>
</comment>
<keyword evidence="7 17" id="KW-0812">Transmembrane</keyword>
<dbReference type="InterPro" id="IPR011006">
    <property type="entry name" value="CheY-like_superfamily"/>
</dbReference>
<dbReference type="RefSeq" id="WP_114402276.1">
    <property type="nucleotide sequence ID" value="NZ_QPGB01000002.1"/>
</dbReference>
<dbReference type="InterPro" id="IPR036097">
    <property type="entry name" value="HisK_dim/P_sf"/>
</dbReference>
<evidence type="ECO:0000256" key="10">
    <source>
        <dbReference type="ARBA" id="ARBA00022840"/>
    </source>
</evidence>
<evidence type="ECO:0000256" key="2">
    <source>
        <dbReference type="ARBA" id="ARBA00004651"/>
    </source>
</evidence>
<evidence type="ECO:0000256" key="11">
    <source>
        <dbReference type="ARBA" id="ARBA00022989"/>
    </source>
</evidence>
<feature type="modified residue" description="4-aspartylphosphate" evidence="15">
    <location>
        <position position="1061"/>
    </location>
</feature>
<evidence type="ECO:0000313" key="22">
    <source>
        <dbReference type="EMBL" id="RCS58192.1"/>
    </source>
</evidence>
<protein>
    <recommendedName>
        <fullName evidence="3">histidine kinase</fullName>
        <ecNumber evidence="3">2.7.13.3</ecNumber>
    </recommendedName>
</protein>
<dbReference type="Gene3D" id="3.40.50.2300">
    <property type="match status" value="1"/>
</dbReference>
<feature type="domain" description="Histidine kinase" evidence="18">
    <location>
        <begin position="587"/>
        <end position="826"/>
    </location>
</feature>
<dbReference type="GO" id="GO:0005886">
    <property type="term" value="C:plasma membrane"/>
    <property type="evidence" value="ECO:0007669"/>
    <property type="project" value="UniProtKB-SubCell"/>
</dbReference>
<dbReference type="Pfam" id="PF02518">
    <property type="entry name" value="HATPase_c"/>
    <property type="match status" value="1"/>
</dbReference>
<feature type="domain" description="HAMP" evidence="20">
    <location>
        <begin position="510"/>
        <end position="562"/>
    </location>
</feature>
<dbReference type="PROSITE" id="PS50110">
    <property type="entry name" value="RESPONSE_REGULATORY"/>
    <property type="match status" value="1"/>
</dbReference>
<dbReference type="GO" id="GO:0000155">
    <property type="term" value="F:phosphorelay sensor kinase activity"/>
    <property type="evidence" value="ECO:0007669"/>
    <property type="project" value="InterPro"/>
</dbReference>
<dbReference type="FunFam" id="3.30.565.10:FF:000078">
    <property type="entry name" value="Two-component sensor histidine kinase"/>
    <property type="match status" value="1"/>
</dbReference>
<evidence type="ECO:0000256" key="5">
    <source>
        <dbReference type="ARBA" id="ARBA00022553"/>
    </source>
</evidence>
<dbReference type="SMART" id="SM00304">
    <property type="entry name" value="HAMP"/>
    <property type="match status" value="1"/>
</dbReference>
<evidence type="ECO:0000259" key="20">
    <source>
        <dbReference type="PROSITE" id="PS50885"/>
    </source>
</evidence>
<evidence type="ECO:0000256" key="9">
    <source>
        <dbReference type="ARBA" id="ARBA00022777"/>
    </source>
</evidence>
<evidence type="ECO:0000259" key="18">
    <source>
        <dbReference type="PROSITE" id="PS50109"/>
    </source>
</evidence>
<keyword evidence="5 15" id="KW-0597">Phosphoprotein</keyword>
<accession>A0A368L441</accession>
<comment type="subcellular location">
    <subcellularLocation>
        <location evidence="2">Cell membrane</location>
        <topology evidence="2">Multi-pass membrane protein</topology>
    </subcellularLocation>
</comment>
<dbReference type="Gene3D" id="1.20.120.160">
    <property type="entry name" value="HPT domain"/>
    <property type="match status" value="1"/>
</dbReference>
<keyword evidence="12" id="KW-0902">Two-component regulatory system</keyword>
<dbReference type="EC" id="2.7.13.3" evidence="3"/>
<feature type="domain" description="HPt" evidence="21">
    <location>
        <begin position="1182"/>
        <end position="1284"/>
    </location>
</feature>
<dbReference type="InterPro" id="IPR003594">
    <property type="entry name" value="HATPase_dom"/>
</dbReference>
<dbReference type="PRINTS" id="PR00344">
    <property type="entry name" value="BCTRLSENSOR"/>
</dbReference>
<evidence type="ECO:0000256" key="4">
    <source>
        <dbReference type="ARBA" id="ARBA00022475"/>
    </source>
</evidence>
<dbReference type="SUPFAM" id="SSF47384">
    <property type="entry name" value="Homodimeric domain of signal transducing histidine kinase"/>
    <property type="match status" value="1"/>
</dbReference>
<evidence type="ECO:0000256" key="3">
    <source>
        <dbReference type="ARBA" id="ARBA00012438"/>
    </source>
</evidence>
<dbReference type="PROSITE" id="PS50894">
    <property type="entry name" value="HPT"/>
    <property type="match status" value="1"/>
</dbReference>
<dbReference type="InterPro" id="IPR005467">
    <property type="entry name" value="His_kinase_dom"/>
</dbReference>
<dbReference type="GO" id="GO:0005524">
    <property type="term" value="F:ATP binding"/>
    <property type="evidence" value="ECO:0007669"/>
    <property type="project" value="UniProtKB-KW"/>
</dbReference>
<dbReference type="SMART" id="SM00388">
    <property type="entry name" value="HisKA"/>
    <property type="match status" value="1"/>
</dbReference>
<organism evidence="22 23">
    <name type="scientific">Parvibium lacunae</name>
    <dbReference type="NCBI Taxonomy" id="1888893"/>
    <lineage>
        <taxon>Bacteria</taxon>
        <taxon>Pseudomonadati</taxon>
        <taxon>Pseudomonadota</taxon>
        <taxon>Betaproteobacteria</taxon>
        <taxon>Burkholderiales</taxon>
        <taxon>Alcaligenaceae</taxon>
        <taxon>Parvibium</taxon>
    </lineage>
</organism>
<dbReference type="SUPFAM" id="SSF52172">
    <property type="entry name" value="CheY-like"/>
    <property type="match status" value="1"/>
</dbReference>
<dbReference type="PANTHER" id="PTHR45339">
    <property type="entry name" value="HYBRID SIGNAL TRANSDUCTION HISTIDINE KINASE J"/>
    <property type="match status" value="1"/>
</dbReference>
<dbReference type="InterPro" id="IPR004358">
    <property type="entry name" value="Sig_transdc_His_kin-like_C"/>
</dbReference>
<dbReference type="CDD" id="cd16922">
    <property type="entry name" value="HATPase_EvgS-ArcB-TorS-like"/>
    <property type="match status" value="1"/>
</dbReference>
<evidence type="ECO:0000256" key="7">
    <source>
        <dbReference type="ARBA" id="ARBA00022692"/>
    </source>
</evidence>
<reference evidence="22 23" key="1">
    <citation type="journal article" date="2018" name="Int. J. Syst. Evol. Microbiol.">
        <title>Parvibium lacunae gen. nov., sp. nov., a new member of the family Alcaligenaceae isolated from a freshwater pond.</title>
        <authorList>
            <person name="Chen W.M."/>
            <person name="Xie P.B."/>
            <person name="Hsu M.Y."/>
            <person name="Sheu S.Y."/>
        </authorList>
    </citation>
    <scope>NUCLEOTIDE SEQUENCE [LARGE SCALE GENOMIC DNA]</scope>
    <source>
        <strain evidence="22 23">KMB9</strain>
    </source>
</reference>
<dbReference type="SUPFAM" id="SSF55874">
    <property type="entry name" value="ATPase domain of HSP90 chaperone/DNA topoisomerase II/histidine kinase"/>
    <property type="match status" value="1"/>
</dbReference>
<evidence type="ECO:0000256" key="16">
    <source>
        <dbReference type="SAM" id="MobiDB-lite"/>
    </source>
</evidence>
<feature type="domain" description="Response regulatory" evidence="19">
    <location>
        <begin position="1010"/>
        <end position="1128"/>
    </location>
</feature>
<evidence type="ECO:0000259" key="19">
    <source>
        <dbReference type="PROSITE" id="PS50110"/>
    </source>
</evidence>
<evidence type="ECO:0000256" key="13">
    <source>
        <dbReference type="ARBA" id="ARBA00023136"/>
    </source>
</evidence>
<keyword evidence="6" id="KW-0808">Transferase</keyword>
<keyword evidence="9" id="KW-0418">Kinase</keyword>
<dbReference type="PROSITE" id="PS50885">
    <property type="entry name" value="HAMP"/>
    <property type="match status" value="1"/>
</dbReference>
<dbReference type="SUPFAM" id="SSF158472">
    <property type="entry name" value="HAMP domain-like"/>
    <property type="match status" value="1"/>
</dbReference>
<evidence type="ECO:0000256" key="17">
    <source>
        <dbReference type="SAM" id="Phobius"/>
    </source>
</evidence>
<feature type="modified residue" description="Phosphohistidine" evidence="14">
    <location>
        <position position="1221"/>
    </location>
</feature>
<dbReference type="Gene3D" id="3.30.565.10">
    <property type="entry name" value="Histidine kinase-like ATPase, C-terminal domain"/>
    <property type="match status" value="1"/>
</dbReference>
<dbReference type="InterPro" id="IPR036890">
    <property type="entry name" value="HATPase_C_sf"/>
</dbReference>
<dbReference type="SMART" id="SM00448">
    <property type="entry name" value="REC"/>
    <property type="match status" value="1"/>
</dbReference>
<evidence type="ECO:0000259" key="21">
    <source>
        <dbReference type="PROSITE" id="PS50894"/>
    </source>
</evidence>
<dbReference type="Pfam" id="PF00072">
    <property type="entry name" value="Response_reg"/>
    <property type="match status" value="1"/>
</dbReference>
<dbReference type="InterPro" id="IPR036641">
    <property type="entry name" value="HPT_dom_sf"/>
</dbReference>
<dbReference type="InterPro" id="IPR001789">
    <property type="entry name" value="Sig_transdc_resp-reg_receiver"/>
</dbReference>
<keyword evidence="23" id="KW-1185">Reference proteome</keyword>
<comment type="caution">
    <text evidence="22">The sequence shown here is derived from an EMBL/GenBank/DDBJ whole genome shotgun (WGS) entry which is preliminary data.</text>
</comment>
<dbReference type="Pfam" id="PF01627">
    <property type="entry name" value="Hpt"/>
    <property type="match status" value="1"/>
</dbReference>
<dbReference type="InterPro" id="IPR003660">
    <property type="entry name" value="HAMP_dom"/>
</dbReference>
<evidence type="ECO:0000313" key="23">
    <source>
        <dbReference type="Proteomes" id="UP000252357"/>
    </source>
</evidence>
<proteinExistence type="predicted"/>
<dbReference type="CDD" id="cd00082">
    <property type="entry name" value="HisKA"/>
    <property type="match status" value="1"/>
</dbReference>
<keyword evidence="11 17" id="KW-1133">Transmembrane helix</keyword>
<keyword evidence="8" id="KW-0547">Nucleotide-binding</keyword>
<evidence type="ECO:0000256" key="1">
    <source>
        <dbReference type="ARBA" id="ARBA00000085"/>
    </source>
</evidence>
<dbReference type="SUPFAM" id="SSF47226">
    <property type="entry name" value="Histidine-containing phosphotransfer domain, HPT domain"/>
    <property type="match status" value="1"/>
</dbReference>
<dbReference type="InterPro" id="IPR003661">
    <property type="entry name" value="HisK_dim/P_dom"/>
</dbReference>
<keyword evidence="13 17" id="KW-0472">Membrane</keyword>
<evidence type="ECO:0000256" key="6">
    <source>
        <dbReference type="ARBA" id="ARBA00022679"/>
    </source>
</evidence>
<dbReference type="Gene3D" id="6.10.340.10">
    <property type="match status" value="1"/>
</dbReference>
<dbReference type="PROSITE" id="PS50109">
    <property type="entry name" value="HIS_KIN"/>
    <property type="match status" value="1"/>
</dbReference>
<dbReference type="SMART" id="SM00387">
    <property type="entry name" value="HATPase_c"/>
    <property type="match status" value="1"/>
</dbReference>
<dbReference type="InterPro" id="IPR008207">
    <property type="entry name" value="Sig_transdc_His_kin_Hpt_dom"/>
</dbReference>
<keyword evidence="10" id="KW-0067">ATP-binding</keyword>
<evidence type="ECO:0000256" key="8">
    <source>
        <dbReference type="ARBA" id="ARBA00022741"/>
    </source>
</evidence>
<dbReference type="CDD" id="cd06225">
    <property type="entry name" value="HAMP"/>
    <property type="match status" value="1"/>
</dbReference>
<dbReference type="Gene3D" id="1.10.287.130">
    <property type="match status" value="1"/>
</dbReference>
<evidence type="ECO:0000256" key="15">
    <source>
        <dbReference type="PROSITE-ProRule" id="PRU00169"/>
    </source>
</evidence>
<dbReference type="Pfam" id="PF00672">
    <property type="entry name" value="HAMP"/>
    <property type="match status" value="1"/>
</dbReference>
<dbReference type="PANTHER" id="PTHR45339:SF1">
    <property type="entry name" value="HYBRID SIGNAL TRANSDUCTION HISTIDINE KINASE J"/>
    <property type="match status" value="1"/>
</dbReference>
<sequence>MLGLPLIPSKARLATQFRYGLGLVALMILTSTLVATFMFHMVERAYQSMVQESFPNTLQAQLLQNDTEALRRYLQALTDADTLAQREEAIQRIRQLFQDLPDRIARLGEKNAALNEQFIKTVQALQANAEQTNRYIQQRIEKNQRLRQQLQEMTQIESALLVAVEPLQLAIKADFLAATRKVVAKSAASVQQLIDDELATSQRLIRLRAELQQVFMNRTQADSLTPLSSVNPVQRLEGLARQVRDYVRYLKNSDIASSNTLDEAIKLESSWQLLYDSFSRHDRGELTTDKLRQVFFQFDSLLQANMRRHALQLIRASDAANRDSANAVTVTVSDYLAGLTMLDELQAALLQSLALLGRIPYVNQLDELAQQQQLFKQQREKINRLMQGLDKPVAGVELKLQQGFNQGLSQLVALVKRLSLIESGSLSLFLLRQQQIEIEHSINHLLQESQQLSEQITQLVLALTNQVKQQLEQQNERINERLYENTLSIWLLAILAFAILLMIGYYYFGRRIVSRLTEISTTMHHYAAGDLSYPISIKGSDEIAKMAETLLVFRHALMNEKLVGENLLQAKLLAEQAAQAKGDFLANMSHEIRTPLSAVMNYVQLALQLNHKRLQSLVRQHQTDHWGPSELKIWRNQADYLKKARIAAESLLHVINDILDFSKLEAGKIRIETIEFDLSQVLHDLLVIVAQPAQEKQLLVLIDLDPNLPNRICGDPLRIGQVLLNLVSNAIKFTESGEITIKVQGNAGQYLQFTVSDTGIGMTEAQLAGLFQPFTQADSSTTRRYGGTGLGLVISKQLVSLMGGTVSARSHIGLGSEFRFEVPLLPANRSQSLGLQLMQGLAARTPRQLILISSSYNAGHLCDTLFEQLSQGYGFTWTLQVMDYPALSQWRPPSASSQYDLMIDLPAQKWPHYTALTDFIAPYLRICQQADSVILIGNLGVQQLVQDYGLPAGVDALWPQPVIWPEMLPMLGRSDLSPGFKGGQIEVDPYESHLDTVLNEQLSRQLQGLHILLVEDTPLLQEAGMILLNDYGIAVETANNGIVAIEKLLSDGHRYDAILMDIQMPIMDGIKATEKIRALPHGASIPIIAMTAHALPSDREACLRAGMNDYLTKPMQIQELAVVLRKHLPQLQTDWSLTTLTPQTRKQRDEEASPKGEPVALQKVRSIRLSSLDLDRLALAPNSSGYFSLLRVFVATYADSAQQLQHSLQHRDWQALHQLSHTLKGAAGTIGAFQLSALAEKINTLCLQVQMIPVNDKPTQDMTEHVASALSTCVVEYTSHLQLVLQDITALLELEGMASK</sequence>
<dbReference type="Pfam" id="PF00512">
    <property type="entry name" value="HisKA"/>
    <property type="match status" value="1"/>
</dbReference>